<reference evidence="8" key="1">
    <citation type="journal article" date="2023" name="Nat. Commun.">
        <title>Diploid and tetraploid genomes of Acorus and the evolution of monocots.</title>
        <authorList>
            <person name="Ma L."/>
            <person name="Liu K.W."/>
            <person name="Li Z."/>
            <person name="Hsiao Y.Y."/>
            <person name="Qi Y."/>
            <person name="Fu T."/>
            <person name="Tang G.D."/>
            <person name="Zhang D."/>
            <person name="Sun W.H."/>
            <person name="Liu D.K."/>
            <person name="Li Y."/>
            <person name="Chen G.Z."/>
            <person name="Liu X.D."/>
            <person name="Liao X.Y."/>
            <person name="Jiang Y.T."/>
            <person name="Yu X."/>
            <person name="Hao Y."/>
            <person name="Huang J."/>
            <person name="Zhao X.W."/>
            <person name="Ke S."/>
            <person name="Chen Y.Y."/>
            <person name="Wu W.L."/>
            <person name="Hsu J.L."/>
            <person name="Lin Y.F."/>
            <person name="Huang M.D."/>
            <person name="Li C.Y."/>
            <person name="Huang L."/>
            <person name="Wang Z.W."/>
            <person name="Zhao X."/>
            <person name="Zhong W.Y."/>
            <person name="Peng D.H."/>
            <person name="Ahmad S."/>
            <person name="Lan S."/>
            <person name="Zhang J.S."/>
            <person name="Tsai W.C."/>
            <person name="Van de Peer Y."/>
            <person name="Liu Z.J."/>
        </authorList>
    </citation>
    <scope>NUCLEOTIDE SEQUENCE</scope>
    <source>
        <strain evidence="8">CP</strain>
    </source>
</reference>
<comment type="caution">
    <text evidence="8">The sequence shown here is derived from an EMBL/GenBank/DDBJ whole genome shotgun (WGS) entry which is preliminary data.</text>
</comment>
<dbReference type="PANTHER" id="PTHR33057">
    <property type="entry name" value="TRANSCRIPTION REPRESSOR OFP7-RELATED"/>
    <property type="match status" value="1"/>
</dbReference>
<proteinExistence type="predicted"/>
<evidence type="ECO:0000313" key="8">
    <source>
        <dbReference type="EMBL" id="KAK1282793.1"/>
    </source>
</evidence>
<evidence type="ECO:0000256" key="6">
    <source>
        <dbReference type="RuleBase" id="RU367028"/>
    </source>
</evidence>
<reference evidence="8" key="2">
    <citation type="submission" date="2023-06" db="EMBL/GenBank/DDBJ databases">
        <authorList>
            <person name="Ma L."/>
            <person name="Liu K.-W."/>
            <person name="Li Z."/>
            <person name="Hsiao Y.-Y."/>
            <person name="Qi Y."/>
            <person name="Fu T."/>
            <person name="Tang G."/>
            <person name="Zhang D."/>
            <person name="Sun W.-H."/>
            <person name="Liu D.-K."/>
            <person name="Li Y."/>
            <person name="Chen G.-Z."/>
            <person name="Liu X.-D."/>
            <person name="Liao X.-Y."/>
            <person name="Jiang Y.-T."/>
            <person name="Yu X."/>
            <person name="Hao Y."/>
            <person name="Huang J."/>
            <person name="Zhao X.-W."/>
            <person name="Ke S."/>
            <person name="Chen Y.-Y."/>
            <person name="Wu W.-L."/>
            <person name="Hsu J.-L."/>
            <person name="Lin Y.-F."/>
            <person name="Huang M.-D."/>
            <person name="Li C.-Y."/>
            <person name="Huang L."/>
            <person name="Wang Z.-W."/>
            <person name="Zhao X."/>
            <person name="Zhong W.-Y."/>
            <person name="Peng D.-H."/>
            <person name="Ahmad S."/>
            <person name="Lan S."/>
            <person name="Zhang J.-S."/>
            <person name="Tsai W.-C."/>
            <person name="Van De Peer Y."/>
            <person name="Liu Z.-J."/>
        </authorList>
    </citation>
    <scope>NUCLEOTIDE SEQUENCE</scope>
    <source>
        <strain evidence="8">CP</strain>
        <tissue evidence="8">Leaves</tissue>
    </source>
</reference>
<dbReference type="InterPro" id="IPR038933">
    <property type="entry name" value="Ovate"/>
</dbReference>
<dbReference type="NCBIfam" id="TIGR01568">
    <property type="entry name" value="A_thal_3678"/>
    <property type="match status" value="1"/>
</dbReference>
<keyword evidence="9" id="KW-1185">Reference proteome</keyword>
<comment type="subcellular location">
    <subcellularLocation>
        <location evidence="1 6">Nucleus</location>
    </subcellularLocation>
</comment>
<dbReference type="PANTHER" id="PTHR33057:SF117">
    <property type="entry name" value="TRANSCRIPTION REPRESSOR OFP14"/>
    <property type="match status" value="1"/>
</dbReference>
<feature type="domain" description="OVATE" evidence="7">
    <location>
        <begin position="102"/>
        <end position="171"/>
    </location>
</feature>
<keyword evidence="3 6" id="KW-0805">Transcription regulation</keyword>
<dbReference type="GO" id="GO:0005634">
    <property type="term" value="C:nucleus"/>
    <property type="evidence" value="ECO:0007669"/>
    <property type="project" value="UniProtKB-SubCell"/>
</dbReference>
<dbReference type="Proteomes" id="UP001180020">
    <property type="component" value="Unassembled WGS sequence"/>
</dbReference>
<dbReference type="EMBL" id="JAUJYO010000022">
    <property type="protein sequence ID" value="KAK1282793.1"/>
    <property type="molecule type" value="Genomic_DNA"/>
</dbReference>
<keyword evidence="5 6" id="KW-0539">Nucleus</keyword>
<dbReference type="GO" id="GO:0045892">
    <property type="term" value="P:negative regulation of DNA-templated transcription"/>
    <property type="evidence" value="ECO:0007669"/>
    <property type="project" value="UniProtKB-UniRule"/>
</dbReference>
<evidence type="ECO:0000259" key="7">
    <source>
        <dbReference type="PROSITE" id="PS51754"/>
    </source>
</evidence>
<evidence type="ECO:0000256" key="2">
    <source>
        <dbReference type="ARBA" id="ARBA00022491"/>
    </source>
</evidence>
<keyword evidence="2 6" id="KW-0678">Repressor</keyword>
<protein>
    <recommendedName>
        <fullName evidence="6">Transcription repressor</fullName>
    </recommendedName>
    <alternativeName>
        <fullName evidence="6">Ovate family protein</fullName>
    </alternativeName>
</protein>
<gene>
    <name evidence="8" type="ORF">QJS10_CPB22g00934</name>
</gene>
<dbReference type="Pfam" id="PF04844">
    <property type="entry name" value="Ovate"/>
    <property type="match status" value="1"/>
</dbReference>
<accession>A0AAV9C123</accession>
<evidence type="ECO:0000256" key="5">
    <source>
        <dbReference type="ARBA" id="ARBA00023242"/>
    </source>
</evidence>
<organism evidence="8 9">
    <name type="scientific">Acorus calamus</name>
    <name type="common">Sweet flag</name>
    <dbReference type="NCBI Taxonomy" id="4465"/>
    <lineage>
        <taxon>Eukaryota</taxon>
        <taxon>Viridiplantae</taxon>
        <taxon>Streptophyta</taxon>
        <taxon>Embryophyta</taxon>
        <taxon>Tracheophyta</taxon>
        <taxon>Spermatophyta</taxon>
        <taxon>Magnoliopsida</taxon>
        <taxon>Liliopsida</taxon>
        <taxon>Acoraceae</taxon>
        <taxon>Acorus</taxon>
    </lineage>
</organism>
<evidence type="ECO:0000313" key="9">
    <source>
        <dbReference type="Proteomes" id="UP001180020"/>
    </source>
</evidence>
<name>A0AAV9C123_ACOCL</name>
<evidence type="ECO:0000256" key="3">
    <source>
        <dbReference type="ARBA" id="ARBA00023015"/>
    </source>
</evidence>
<dbReference type="AlphaFoldDB" id="A0AAV9C123"/>
<keyword evidence="4 6" id="KW-0804">Transcription</keyword>
<evidence type="ECO:0000256" key="4">
    <source>
        <dbReference type="ARBA" id="ARBA00023163"/>
    </source>
</evidence>
<evidence type="ECO:0000256" key="1">
    <source>
        <dbReference type="ARBA" id="ARBA00004123"/>
    </source>
</evidence>
<sequence length="175" mass="19822">MVKGLQKSFQDYLSKLKKPYQPIITTSRLLSACKYPKTLSLDLRSHPQPSSSSSSATLADVDRFLSENFSSLYTDVKASRRFFVDEEERPSTSNPTVDGVVVVTMSRDPYEDFRRSMEEMVEAREGSGGDVEGCGALDWEYLEELLFCYLELNEKKLHGLVLRAFADLVVSLQCR</sequence>
<dbReference type="PROSITE" id="PS51754">
    <property type="entry name" value="OVATE"/>
    <property type="match status" value="1"/>
</dbReference>
<dbReference type="InterPro" id="IPR006458">
    <property type="entry name" value="Ovate_C"/>
</dbReference>
<comment type="function">
    <text evidence="6">Transcriptional repressor that regulates multiple aspects of plant growth and development.</text>
</comment>